<feature type="domain" description="Leucine-binding protein" evidence="4">
    <location>
        <begin position="28"/>
        <end position="371"/>
    </location>
</feature>
<dbReference type="PANTHER" id="PTHR30483:SF37">
    <property type="entry name" value="ABC TRANSPORTER SUBSTRATE-BINDING PROTEIN"/>
    <property type="match status" value="1"/>
</dbReference>
<dbReference type="STRING" id="706587.Desti_0662"/>
<evidence type="ECO:0000259" key="4">
    <source>
        <dbReference type="Pfam" id="PF13458"/>
    </source>
</evidence>
<feature type="signal peptide" evidence="3">
    <location>
        <begin position="1"/>
        <end position="21"/>
    </location>
</feature>
<evidence type="ECO:0000256" key="1">
    <source>
        <dbReference type="ARBA" id="ARBA00010062"/>
    </source>
</evidence>
<dbReference type="KEGG" id="dti:Desti_0662"/>
<keyword evidence="6" id="KW-1185">Reference proteome</keyword>
<evidence type="ECO:0000313" key="6">
    <source>
        <dbReference type="Proteomes" id="UP000006055"/>
    </source>
</evidence>
<feature type="chain" id="PRO_5003686888" evidence="3">
    <location>
        <begin position="22"/>
        <end position="416"/>
    </location>
</feature>
<evidence type="ECO:0000256" key="2">
    <source>
        <dbReference type="ARBA" id="ARBA00022729"/>
    </source>
</evidence>
<organism evidence="5 6">
    <name type="scientific">Desulfomonile tiedjei (strain ATCC 49306 / DSM 6799 / DCB-1)</name>
    <dbReference type="NCBI Taxonomy" id="706587"/>
    <lineage>
        <taxon>Bacteria</taxon>
        <taxon>Pseudomonadati</taxon>
        <taxon>Thermodesulfobacteriota</taxon>
        <taxon>Desulfomonilia</taxon>
        <taxon>Desulfomonilales</taxon>
        <taxon>Desulfomonilaceae</taxon>
        <taxon>Desulfomonile</taxon>
    </lineage>
</organism>
<dbReference type="RefSeq" id="WP_014808544.1">
    <property type="nucleotide sequence ID" value="NC_018025.1"/>
</dbReference>
<gene>
    <name evidence="5" type="ordered locus">Desti_0662</name>
</gene>
<dbReference type="Pfam" id="PF13458">
    <property type="entry name" value="Peripla_BP_6"/>
    <property type="match status" value="1"/>
</dbReference>
<dbReference type="Gene3D" id="3.40.50.2300">
    <property type="match status" value="2"/>
</dbReference>
<dbReference type="InterPro" id="IPR051010">
    <property type="entry name" value="BCAA_transport"/>
</dbReference>
<dbReference type="EMBL" id="CP003360">
    <property type="protein sequence ID" value="AFM23388.1"/>
    <property type="molecule type" value="Genomic_DNA"/>
</dbReference>
<keyword evidence="2 3" id="KW-0732">Signal</keyword>
<dbReference type="OrthoDB" id="7337537at2"/>
<dbReference type="InterPro" id="IPR028082">
    <property type="entry name" value="Peripla_BP_I"/>
</dbReference>
<dbReference type="eggNOG" id="COG0683">
    <property type="taxonomic scope" value="Bacteria"/>
</dbReference>
<sequence>MRRLVLLTMILLLCGSSPALPGNTAKAVKIVFLSAFTAEDSVTAGLPRQGAETALKDINPPNGTGISGRIIQGIFVHLDTAQEIPTPTFEALASGKDVDLIVAFLSEDFATEVSGLAKRLGVPLIITNCLSRELALGKSNRYTFNIGWNSCQIAKSAAITAANTGKKKWTSVTPYKGTGREVWDLFKEFIKRISPTTEVANDDEVAFIERGATDWSGAISHVAKSGAEGILVTLRGSDLTSFLSRATDIGLFGERREIVIPFGGSIAVLASARARMPVGARIGAPYWYEAKPTSINQQFVETYIQEFGFPPSYEAERAYAAVRLYQMAVTKVGGTDKEGIVNALKTISTEDDSLPAGAFSMRPEDHQGIFNIVWGRMSRHMRAIGPRNRHVMRSLEDIRVLSPSDLALPTGDCRGK</sequence>
<evidence type="ECO:0000256" key="3">
    <source>
        <dbReference type="SAM" id="SignalP"/>
    </source>
</evidence>
<dbReference type="SUPFAM" id="SSF53822">
    <property type="entry name" value="Periplasmic binding protein-like I"/>
    <property type="match status" value="1"/>
</dbReference>
<dbReference type="HOGENOM" id="CLU_027128_1_4_7"/>
<dbReference type="PANTHER" id="PTHR30483">
    <property type="entry name" value="LEUCINE-SPECIFIC-BINDING PROTEIN"/>
    <property type="match status" value="1"/>
</dbReference>
<dbReference type="AlphaFoldDB" id="I4C1E7"/>
<evidence type="ECO:0000313" key="5">
    <source>
        <dbReference type="EMBL" id="AFM23388.1"/>
    </source>
</evidence>
<protein>
    <submittedName>
        <fullName evidence="5">ABC-type branched-chain amino acid transport system, periplasmic component</fullName>
    </submittedName>
</protein>
<name>I4C1E7_DESTA</name>
<comment type="similarity">
    <text evidence="1">Belongs to the leucine-binding protein family.</text>
</comment>
<accession>I4C1E7</accession>
<proteinExistence type="inferred from homology"/>
<dbReference type="InterPro" id="IPR028081">
    <property type="entry name" value="Leu-bd"/>
</dbReference>
<dbReference type="Proteomes" id="UP000006055">
    <property type="component" value="Chromosome"/>
</dbReference>
<reference evidence="6" key="1">
    <citation type="submission" date="2012-06" db="EMBL/GenBank/DDBJ databases">
        <title>Complete sequence of chromosome of Desulfomonile tiedjei DSM 6799.</title>
        <authorList>
            <person name="Lucas S."/>
            <person name="Copeland A."/>
            <person name="Lapidus A."/>
            <person name="Glavina del Rio T."/>
            <person name="Dalin E."/>
            <person name="Tice H."/>
            <person name="Bruce D."/>
            <person name="Goodwin L."/>
            <person name="Pitluck S."/>
            <person name="Peters L."/>
            <person name="Ovchinnikova G."/>
            <person name="Zeytun A."/>
            <person name="Lu M."/>
            <person name="Kyrpides N."/>
            <person name="Mavromatis K."/>
            <person name="Ivanova N."/>
            <person name="Brettin T."/>
            <person name="Detter J.C."/>
            <person name="Han C."/>
            <person name="Larimer F."/>
            <person name="Land M."/>
            <person name="Hauser L."/>
            <person name="Markowitz V."/>
            <person name="Cheng J.-F."/>
            <person name="Hugenholtz P."/>
            <person name="Woyke T."/>
            <person name="Wu D."/>
            <person name="Spring S."/>
            <person name="Schroeder M."/>
            <person name="Brambilla E."/>
            <person name="Klenk H.-P."/>
            <person name="Eisen J.A."/>
        </authorList>
    </citation>
    <scope>NUCLEOTIDE SEQUENCE [LARGE SCALE GENOMIC DNA]</scope>
    <source>
        <strain evidence="6">ATCC 49306 / DSM 6799 / DCB-1</strain>
    </source>
</reference>